<evidence type="ECO:0000256" key="1">
    <source>
        <dbReference type="ARBA" id="ARBA00022603"/>
    </source>
</evidence>
<keyword evidence="2" id="KW-0808">Transferase</keyword>
<evidence type="ECO:0000259" key="4">
    <source>
        <dbReference type="Pfam" id="PF00891"/>
    </source>
</evidence>
<dbReference type="InterPro" id="IPR029063">
    <property type="entry name" value="SAM-dependent_MTases_sf"/>
</dbReference>
<evidence type="ECO:0000313" key="5">
    <source>
        <dbReference type="EMBL" id="CAK7357479.1"/>
    </source>
</evidence>
<keyword evidence="3" id="KW-0949">S-adenosyl-L-methionine</keyword>
<keyword evidence="1" id="KW-0489">Methyltransferase</keyword>
<evidence type="ECO:0000256" key="3">
    <source>
        <dbReference type="ARBA" id="ARBA00022691"/>
    </source>
</evidence>
<comment type="caution">
    <text evidence="5">The sequence shown here is derived from an EMBL/GenBank/DDBJ whole genome shotgun (WGS) entry which is preliminary data.</text>
</comment>
<dbReference type="AlphaFoldDB" id="A0AAV1SXZ3"/>
<feature type="domain" description="O-methyltransferase C-terminal" evidence="4">
    <location>
        <begin position="35"/>
        <end position="115"/>
    </location>
</feature>
<dbReference type="PANTHER" id="PTHR11746">
    <property type="entry name" value="O-METHYLTRANSFERASE"/>
    <property type="match status" value="1"/>
</dbReference>
<organism evidence="5 6">
    <name type="scientific">Dovyalis caffra</name>
    <dbReference type="NCBI Taxonomy" id="77055"/>
    <lineage>
        <taxon>Eukaryota</taxon>
        <taxon>Viridiplantae</taxon>
        <taxon>Streptophyta</taxon>
        <taxon>Embryophyta</taxon>
        <taxon>Tracheophyta</taxon>
        <taxon>Spermatophyta</taxon>
        <taxon>Magnoliopsida</taxon>
        <taxon>eudicotyledons</taxon>
        <taxon>Gunneridae</taxon>
        <taxon>Pentapetalae</taxon>
        <taxon>rosids</taxon>
        <taxon>fabids</taxon>
        <taxon>Malpighiales</taxon>
        <taxon>Salicaceae</taxon>
        <taxon>Flacourtieae</taxon>
        <taxon>Dovyalis</taxon>
    </lineage>
</organism>
<sequence length="131" mass="14957">MERILEIYNDFEGLKTLVDVGGGNGSVLHMSILPLTNISHNWNDEHFIKLLKNCYEALQDNGKVIVVDLVVPETPETSFAAKSMLQFFFYMTSMNPCVKERTVNEFKSSAKEAGFFIFELLVVLVLFQKWS</sequence>
<proteinExistence type="predicted"/>
<dbReference type="Gene3D" id="3.40.50.150">
    <property type="entry name" value="Vaccinia Virus protein VP39"/>
    <property type="match status" value="2"/>
</dbReference>
<evidence type="ECO:0000313" key="6">
    <source>
        <dbReference type="Proteomes" id="UP001314170"/>
    </source>
</evidence>
<dbReference type="PROSITE" id="PS51683">
    <property type="entry name" value="SAM_OMT_II"/>
    <property type="match status" value="1"/>
</dbReference>
<protein>
    <recommendedName>
        <fullName evidence="4">O-methyltransferase C-terminal domain-containing protein</fullName>
    </recommendedName>
</protein>
<keyword evidence="6" id="KW-1185">Reference proteome</keyword>
<reference evidence="5 6" key="1">
    <citation type="submission" date="2024-01" db="EMBL/GenBank/DDBJ databases">
        <authorList>
            <person name="Waweru B."/>
        </authorList>
    </citation>
    <scope>NUCLEOTIDE SEQUENCE [LARGE SCALE GENOMIC DNA]</scope>
</reference>
<dbReference type="Pfam" id="PF00891">
    <property type="entry name" value="Methyltransf_2"/>
    <property type="match status" value="1"/>
</dbReference>
<gene>
    <name evidence="5" type="ORF">DCAF_LOCUS27768</name>
</gene>
<dbReference type="GO" id="GO:0008171">
    <property type="term" value="F:O-methyltransferase activity"/>
    <property type="evidence" value="ECO:0007669"/>
    <property type="project" value="InterPro"/>
</dbReference>
<dbReference type="EMBL" id="CAWUPB010001199">
    <property type="protein sequence ID" value="CAK7357479.1"/>
    <property type="molecule type" value="Genomic_DNA"/>
</dbReference>
<name>A0AAV1SXZ3_9ROSI</name>
<dbReference type="Proteomes" id="UP001314170">
    <property type="component" value="Unassembled WGS sequence"/>
</dbReference>
<accession>A0AAV1SXZ3</accession>
<dbReference type="SUPFAM" id="SSF53335">
    <property type="entry name" value="S-adenosyl-L-methionine-dependent methyltransferases"/>
    <property type="match status" value="1"/>
</dbReference>
<dbReference type="GO" id="GO:0032259">
    <property type="term" value="P:methylation"/>
    <property type="evidence" value="ECO:0007669"/>
    <property type="project" value="UniProtKB-KW"/>
</dbReference>
<evidence type="ECO:0000256" key="2">
    <source>
        <dbReference type="ARBA" id="ARBA00022679"/>
    </source>
</evidence>
<dbReference type="InterPro" id="IPR001077">
    <property type="entry name" value="COMT_C"/>
</dbReference>
<dbReference type="InterPro" id="IPR016461">
    <property type="entry name" value="COMT-like"/>
</dbReference>